<organism evidence="2 3">
    <name type="scientific">Truncatella angustata</name>
    <dbReference type="NCBI Taxonomy" id="152316"/>
    <lineage>
        <taxon>Eukaryota</taxon>
        <taxon>Fungi</taxon>
        <taxon>Dikarya</taxon>
        <taxon>Ascomycota</taxon>
        <taxon>Pezizomycotina</taxon>
        <taxon>Sordariomycetes</taxon>
        <taxon>Xylariomycetidae</taxon>
        <taxon>Amphisphaeriales</taxon>
        <taxon>Sporocadaceae</taxon>
        <taxon>Truncatella</taxon>
    </lineage>
</organism>
<protein>
    <submittedName>
        <fullName evidence="2">Uncharacterized protein</fullName>
    </submittedName>
</protein>
<dbReference type="EMBL" id="JAGPXC010000007">
    <property type="protein sequence ID" value="KAH6649072.1"/>
    <property type="molecule type" value="Genomic_DNA"/>
</dbReference>
<evidence type="ECO:0000256" key="1">
    <source>
        <dbReference type="SAM" id="SignalP"/>
    </source>
</evidence>
<sequence length="184" mass="20477">MPSLARFFNASLLLMAAGLGSAAQFSAEHEDGVYFISTADSGKEVYEKLDFNLTLPEGLKPSEQSRKRYTYLPSGAYAECDGTAVDENDFYSIAYDKFWFWCSNQGASNKLGKGIYAVKTSNTATFMCNTTPNPCNVNEWWESINTVGKKCTSSSKNWIEGGWTQIPSWHKSYGFTDVYASFCV</sequence>
<dbReference type="OrthoDB" id="4819910at2759"/>
<gene>
    <name evidence="2" type="ORF">BKA67DRAFT_682204</name>
</gene>
<feature type="chain" id="PRO_5040245908" evidence="1">
    <location>
        <begin position="23"/>
        <end position="184"/>
    </location>
</feature>
<keyword evidence="3" id="KW-1185">Reference proteome</keyword>
<reference evidence="2" key="1">
    <citation type="journal article" date="2021" name="Nat. Commun.">
        <title>Genetic determinants of endophytism in the Arabidopsis root mycobiome.</title>
        <authorList>
            <person name="Mesny F."/>
            <person name="Miyauchi S."/>
            <person name="Thiergart T."/>
            <person name="Pickel B."/>
            <person name="Atanasova L."/>
            <person name="Karlsson M."/>
            <person name="Huettel B."/>
            <person name="Barry K.W."/>
            <person name="Haridas S."/>
            <person name="Chen C."/>
            <person name="Bauer D."/>
            <person name="Andreopoulos W."/>
            <person name="Pangilinan J."/>
            <person name="LaButti K."/>
            <person name="Riley R."/>
            <person name="Lipzen A."/>
            <person name="Clum A."/>
            <person name="Drula E."/>
            <person name="Henrissat B."/>
            <person name="Kohler A."/>
            <person name="Grigoriev I.V."/>
            <person name="Martin F.M."/>
            <person name="Hacquard S."/>
        </authorList>
    </citation>
    <scope>NUCLEOTIDE SEQUENCE</scope>
    <source>
        <strain evidence="2">MPI-SDFR-AT-0073</strain>
    </source>
</reference>
<accession>A0A9P8ZUH3</accession>
<name>A0A9P8ZUH3_9PEZI</name>
<dbReference type="AlphaFoldDB" id="A0A9P8ZUH3"/>
<evidence type="ECO:0000313" key="3">
    <source>
        <dbReference type="Proteomes" id="UP000758603"/>
    </source>
</evidence>
<feature type="signal peptide" evidence="1">
    <location>
        <begin position="1"/>
        <end position="22"/>
    </location>
</feature>
<dbReference type="GeneID" id="70137836"/>
<dbReference type="Proteomes" id="UP000758603">
    <property type="component" value="Unassembled WGS sequence"/>
</dbReference>
<evidence type="ECO:0000313" key="2">
    <source>
        <dbReference type="EMBL" id="KAH6649072.1"/>
    </source>
</evidence>
<dbReference type="RefSeq" id="XP_045955579.1">
    <property type="nucleotide sequence ID" value="XM_046108945.1"/>
</dbReference>
<keyword evidence="1" id="KW-0732">Signal</keyword>
<comment type="caution">
    <text evidence="2">The sequence shown here is derived from an EMBL/GenBank/DDBJ whole genome shotgun (WGS) entry which is preliminary data.</text>
</comment>
<proteinExistence type="predicted"/>